<gene>
    <name evidence="10" type="ORF">HK100_007474</name>
</gene>
<proteinExistence type="inferred from homology"/>
<evidence type="ECO:0000259" key="9">
    <source>
        <dbReference type="Pfam" id="PF13813"/>
    </source>
</evidence>
<accession>A0AAD5X6W6</accession>
<comment type="similarity">
    <text evidence="3">Belongs to the wax synthase family.</text>
</comment>
<dbReference type="InterPro" id="IPR032805">
    <property type="entry name" value="Wax_synthase_dom"/>
</dbReference>
<dbReference type="PANTHER" id="PTHR31595">
    <property type="entry name" value="LONG-CHAIN-ALCOHOL O-FATTY-ACYLTRANSFERASE 3-RELATED"/>
    <property type="match status" value="1"/>
</dbReference>
<evidence type="ECO:0000256" key="8">
    <source>
        <dbReference type="SAM" id="Phobius"/>
    </source>
</evidence>
<dbReference type="InterPro" id="IPR044851">
    <property type="entry name" value="Wax_synthase"/>
</dbReference>
<feature type="transmembrane region" description="Helical" evidence="8">
    <location>
        <begin position="63"/>
        <end position="83"/>
    </location>
</feature>
<comment type="subcellular location">
    <subcellularLocation>
        <location evidence="1">Membrane</location>
        <topology evidence="1">Multi-pass membrane protein</topology>
    </subcellularLocation>
</comment>
<evidence type="ECO:0000256" key="3">
    <source>
        <dbReference type="ARBA" id="ARBA00007282"/>
    </source>
</evidence>
<organism evidence="10 11">
    <name type="scientific">Physocladia obscura</name>
    <dbReference type="NCBI Taxonomy" id="109957"/>
    <lineage>
        <taxon>Eukaryota</taxon>
        <taxon>Fungi</taxon>
        <taxon>Fungi incertae sedis</taxon>
        <taxon>Chytridiomycota</taxon>
        <taxon>Chytridiomycota incertae sedis</taxon>
        <taxon>Chytridiomycetes</taxon>
        <taxon>Chytridiales</taxon>
        <taxon>Chytriomycetaceae</taxon>
        <taxon>Physocladia</taxon>
    </lineage>
</organism>
<feature type="transmembrane region" description="Helical" evidence="8">
    <location>
        <begin position="445"/>
        <end position="465"/>
    </location>
</feature>
<feature type="transmembrane region" description="Helical" evidence="8">
    <location>
        <begin position="477"/>
        <end position="499"/>
    </location>
</feature>
<feature type="transmembrane region" description="Helical" evidence="8">
    <location>
        <begin position="564"/>
        <end position="583"/>
    </location>
</feature>
<dbReference type="GO" id="GO:0006629">
    <property type="term" value="P:lipid metabolic process"/>
    <property type="evidence" value="ECO:0007669"/>
    <property type="project" value="InterPro"/>
</dbReference>
<feature type="transmembrane region" description="Helical" evidence="8">
    <location>
        <begin position="6"/>
        <end position="27"/>
    </location>
</feature>
<evidence type="ECO:0000256" key="1">
    <source>
        <dbReference type="ARBA" id="ARBA00004141"/>
    </source>
</evidence>
<keyword evidence="11" id="KW-1185">Reference proteome</keyword>
<feature type="transmembrane region" description="Helical" evidence="8">
    <location>
        <begin position="173"/>
        <end position="197"/>
    </location>
</feature>
<feature type="transmembrane region" description="Helical" evidence="8">
    <location>
        <begin position="506"/>
        <end position="530"/>
    </location>
</feature>
<dbReference type="Proteomes" id="UP001211907">
    <property type="component" value="Unassembled WGS sequence"/>
</dbReference>
<evidence type="ECO:0000256" key="6">
    <source>
        <dbReference type="ARBA" id="ARBA00022989"/>
    </source>
</evidence>
<evidence type="ECO:0000256" key="2">
    <source>
        <dbReference type="ARBA" id="ARBA00005179"/>
    </source>
</evidence>
<evidence type="ECO:0000256" key="5">
    <source>
        <dbReference type="ARBA" id="ARBA00022692"/>
    </source>
</evidence>
<reference evidence="10" key="1">
    <citation type="submission" date="2020-05" db="EMBL/GenBank/DDBJ databases">
        <title>Phylogenomic resolution of chytrid fungi.</title>
        <authorList>
            <person name="Stajich J.E."/>
            <person name="Amses K."/>
            <person name="Simmons R."/>
            <person name="Seto K."/>
            <person name="Myers J."/>
            <person name="Bonds A."/>
            <person name="Quandt C.A."/>
            <person name="Barry K."/>
            <person name="Liu P."/>
            <person name="Grigoriev I."/>
            <person name="Longcore J.E."/>
            <person name="James T.Y."/>
        </authorList>
    </citation>
    <scope>NUCLEOTIDE SEQUENCE</scope>
    <source>
        <strain evidence="10">JEL0513</strain>
    </source>
</reference>
<feature type="domain" description="Wax synthase" evidence="9">
    <location>
        <begin position="203"/>
        <end position="295"/>
    </location>
</feature>
<evidence type="ECO:0000313" key="11">
    <source>
        <dbReference type="Proteomes" id="UP001211907"/>
    </source>
</evidence>
<dbReference type="GO" id="GO:0016020">
    <property type="term" value="C:membrane"/>
    <property type="evidence" value="ECO:0007669"/>
    <property type="project" value="UniProtKB-SubCell"/>
</dbReference>
<keyword evidence="4" id="KW-0808">Transferase</keyword>
<dbReference type="PANTHER" id="PTHR31595:SF57">
    <property type="entry name" value="OS04G0481900 PROTEIN"/>
    <property type="match status" value="1"/>
</dbReference>
<keyword evidence="6 8" id="KW-1133">Transmembrane helix</keyword>
<evidence type="ECO:0000256" key="4">
    <source>
        <dbReference type="ARBA" id="ARBA00022679"/>
    </source>
</evidence>
<comment type="caution">
    <text evidence="10">The sequence shown here is derived from an EMBL/GenBank/DDBJ whole genome shotgun (WGS) entry which is preliminary data.</text>
</comment>
<dbReference type="Pfam" id="PF13813">
    <property type="entry name" value="MBOAT_2"/>
    <property type="match status" value="1"/>
</dbReference>
<evidence type="ECO:0000256" key="7">
    <source>
        <dbReference type="ARBA" id="ARBA00023136"/>
    </source>
</evidence>
<feature type="transmembrane region" description="Helical" evidence="8">
    <location>
        <begin position="258"/>
        <end position="280"/>
    </location>
</feature>
<keyword evidence="7 8" id="KW-0472">Membrane</keyword>
<keyword evidence="5 8" id="KW-0812">Transmembrane</keyword>
<comment type="pathway">
    <text evidence="2">Secondary metabolite biosynthesis.</text>
</comment>
<dbReference type="EMBL" id="JADGJH010003527">
    <property type="protein sequence ID" value="KAJ3090341.1"/>
    <property type="molecule type" value="Genomic_DNA"/>
</dbReference>
<dbReference type="AlphaFoldDB" id="A0AAD5X6W6"/>
<dbReference type="GO" id="GO:0008374">
    <property type="term" value="F:O-acyltransferase activity"/>
    <property type="evidence" value="ECO:0007669"/>
    <property type="project" value="InterPro"/>
</dbReference>
<evidence type="ECO:0000313" key="10">
    <source>
        <dbReference type="EMBL" id="KAJ3090341.1"/>
    </source>
</evidence>
<name>A0AAD5X6W6_9FUNG</name>
<feature type="transmembrane region" description="Helical" evidence="8">
    <location>
        <begin position="39"/>
        <end position="57"/>
    </location>
</feature>
<sequence>MHVQFVHLPVWVAALFVYIVAPLSLFFMLTATKLSNSSILAFFLPSVLGFALLVYTDDPVFDAFYKGALTTILSFCALDAAFIDRVDTKKWKLPGFIKFVLTVGRNPPHLAAGANQQNKNWKSKSALVSQKSMEILFGYVAYVCAKCYLDKYPPSTDVFILFPFDSVGLFKQLVFAILLFSLVGFVSTGYTAFIAILTETSFSPYFSSPHLSITLGEFWSKRWNRRIQPVLRKFVFCPVVRRFSKTDDPNAKPSGQTLAIATMVTFLFSGLFHEIVVAACMKGVYLGRNMAFFILSGVLTLLQTHLYRNSGFGKTWGKGMIWKLGSWFYTKIKIYFPVSPPPSNVHDSLDDEPTVHRASIDFIDKKQKKSRNKEEISEMGPANTAPVPAPELVWAPLEGWEAKRATELASDRLPSGGSGWSRVRRERRERVAAGGRDGRAATATAMALGLAAALDAVWLAGVAVLERAGAVDVDDAATLVCVADVALTLAACAVAFVALHRNRPRWLTACAAFAVVRSAATVLLAVATAFPLAAPSLSVPCVWDCAHSNSADSASPLDSDAVRLFAAIIVDPLVSAFIVHAIIDVRDFLLANSHIDQAAALYLV</sequence>
<protein>
    <recommendedName>
        <fullName evidence="9">Wax synthase domain-containing protein</fullName>
    </recommendedName>
</protein>